<dbReference type="Proteomes" id="UP001642464">
    <property type="component" value="Unassembled WGS sequence"/>
</dbReference>
<feature type="region of interest" description="Disordered" evidence="2">
    <location>
        <begin position="107"/>
        <end position="142"/>
    </location>
</feature>
<dbReference type="PROSITE" id="PS50103">
    <property type="entry name" value="ZF_C3H1"/>
    <property type="match status" value="1"/>
</dbReference>
<feature type="zinc finger region" description="C3H1-type" evidence="1">
    <location>
        <begin position="165"/>
        <end position="188"/>
    </location>
</feature>
<accession>A0ABP0SAW3</accession>
<proteinExistence type="predicted"/>
<reference evidence="5 6" key="1">
    <citation type="submission" date="2024-02" db="EMBL/GenBank/DDBJ databases">
        <authorList>
            <person name="Chen Y."/>
            <person name="Shah S."/>
            <person name="Dougan E. K."/>
            <person name="Thang M."/>
            <person name="Chan C."/>
        </authorList>
    </citation>
    <scope>NUCLEOTIDE SEQUENCE [LARGE SCALE GENOMIC DNA]</scope>
</reference>
<feature type="compositionally biased region" description="Basic and acidic residues" evidence="2">
    <location>
        <begin position="255"/>
        <end position="273"/>
    </location>
</feature>
<feature type="non-terminal residue" evidence="5">
    <location>
        <position position="1"/>
    </location>
</feature>
<evidence type="ECO:0000256" key="2">
    <source>
        <dbReference type="SAM" id="MobiDB-lite"/>
    </source>
</evidence>
<feature type="region of interest" description="Disordered" evidence="2">
    <location>
        <begin position="214"/>
        <end position="283"/>
    </location>
</feature>
<keyword evidence="6" id="KW-1185">Reference proteome</keyword>
<gene>
    <name evidence="4" type="ORF">SCF082_LOCUS50877</name>
    <name evidence="5" type="ORF">SCF082_LOCUS50878</name>
</gene>
<evidence type="ECO:0000313" key="5">
    <source>
        <dbReference type="EMBL" id="CAK9109492.1"/>
    </source>
</evidence>
<evidence type="ECO:0000313" key="6">
    <source>
        <dbReference type="Proteomes" id="UP001642464"/>
    </source>
</evidence>
<sequence length="710" mass="79484">KDVKSIPDYCLSAADFPLTSEEEFDGYVEELKDLDRQLRREMKEDTPTFERIRFFVTAPGEDGEPWLRLPRTFFLEDLQEYFQTDVQPRHNRLLSRACWQVALKKAPQGGLHGGKAGEGTEASESRKTGKADPSSKPLMGPPLTMKEAARALDHRPKEKKGAKYLCWDHMSHRGCNKPQACPHSHGPAPKWESLDWSVQLQLLRRGGFRTKARITEGQASEQMEAIRKAQAAKSQEMAEEGKKVKKVGEPSQEAGKTDSKVGKETEREEREPQNPESMEPPKEFTYIYPTDQEAEMVALRQGPDFEFYRDHDAHKSTKEACGDLQKMGDEVQERAAMIETLTNGHDGLLRTYLNNQLLLKKEAHPDVALRTEDVREILERAGAQGCPELSTAADEALQGATSLKTGYTANRGHLSKLTWEHGVGHGTLTWEGGTWEVFDFGDKLWPKGGWEKDLLSGQNQEGRPEIRQCLLLHCAAGYLERKNGKTPNLEEVQAQANVLCKELIAQASEASRQLGNCPESIADLRVFVHDLLHWGHDKDYRTVASFPAASLLEYTLHIVRMASDHDLSTEVIVGALSAGKNSQQIHLLVHQGHMRLLVPRDLDRTPPVIREVIAAGWECHLEAAGSSETTVRARDYLLCPRCKEPVDVPRRAGLRPPSVLGLHLRTDESGKIGGWTPGHLETQELAPTLWTDDDLEGLVRRSSTGFLTKP</sequence>
<comment type="caution">
    <text evidence="5">The sequence shown here is derived from an EMBL/GenBank/DDBJ whole genome shotgun (WGS) entry which is preliminary data.</text>
</comment>
<keyword evidence="1" id="KW-0862">Zinc</keyword>
<feature type="compositionally biased region" description="Basic and acidic residues" evidence="2">
    <location>
        <begin position="239"/>
        <end position="248"/>
    </location>
</feature>
<keyword evidence="1" id="KW-0479">Metal-binding</keyword>
<protein>
    <submittedName>
        <fullName evidence="5">tRNA 2'-phosphotransferase 1</fullName>
    </submittedName>
</protein>
<feature type="domain" description="C3H1-type" evidence="3">
    <location>
        <begin position="165"/>
        <end position="188"/>
    </location>
</feature>
<evidence type="ECO:0000259" key="3">
    <source>
        <dbReference type="PROSITE" id="PS50103"/>
    </source>
</evidence>
<dbReference type="InterPro" id="IPR000571">
    <property type="entry name" value="Znf_CCCH"/>
</dbReference>
<keyword evidence="1" id="KW-0863">Zinc-finger</keyword>
<organism evidence="5 6">
    <name type="scientific">Durusdinium trenchii</name>
    <dbReference type="NCBI Taxonomy" id="1381693"/>
    <lineage>
        <taxon>Eukaryota</taxon>
        <taxon>Sar</taxon>
        <taxon>Alveolata</taxon>
        <taxon>Dinophyceae</taxon>
        <taxon>Suessiales</taxon>
        <taxon>Symbiodiniaceae</taxon>
        <taxon>Durusdinium</taxon>
    </lineage>
</organism>
<evidence type="ECO:0000313" key="4">
    <source>
        <dbReference type="EMBL" id="CAK9109490.1"/>
    </source>
</evidence>
<name>A0ABP0SAW3_9DINO</name>
<evidence type="ECO:0000256" key="1">
    <source>
        <dbReference type="PROSITE-ProRule" id="PRU00723"/>
    </source>
</evidence>
<dbReference type="EMBL" id="CAXAMM010043315">
    <property type="protein sequence ID" value="CAK9109490.1"/>
    <property type="molecule type" value="Genomic_DNA"/>
</dbReference>
<dbReference type="EMBL" id="CAXAMM010043316">
    <property type="protein sequence ID" value="CAK9109492.1"/>
    <property type="molecule type" value="Genomic_DNA"/>
</dbReference>